<feature type="transmembrane region" description="Helical" evidence="1">
    <location>
        <begin position="254"/>
        <end position="274"/>
    </location>
</feature>
<keyword evidence="3" id="KW-1185">Reference proteome</keyword>
<feature type="transmembrane region" description="Helical" evidence="1">
    <location>
        <begin position="182"/>
        <end position="201"/>
    </location>
</feature>
<comment type="caution">
    <text evidence="2">The sequence shown here is derived from an EMBL/GenBank/DDBJ whole genome shotgun (WGS) entry which is preliminary data.</text>
</comment>
<reference evidence="3" key="1">
    <citation type="journal article" date="2019" name="Int. J. Syst. Evol. Microbiol.">
        <title>The Global Catalogue of Microorganisms (GCM) 10K type strain sequencing project: providing services to taxonomists for standard genome sequencing and annotation.</title>
        <authorList>
            <consortium name="The Broad Institute Genomics Platform"/>
            <consortium name="The Broad Institute Genome Sequencing Center for Infectious Disease"/>
            <person name="Wu L."/>
            <person name="Ma J."/>
        </authorList>
    </citation>
    <scope>NUCLEOTIDE SEQUENCE [LARGE SCALE GENOMIC DNA]</scope>
    <source>
        <strain evidence="3">CCM 8908</strain>
    </source>
</reference>
<dbReference type="Proteomes" id="UP001596283">
    <property type="component" value="Unassembled WGS sequence"/>
</dbReference>
<feature type="transmembrane region" description="Helical" evidence="1">
    <location>
        <begin position="43"/>
        <end position="61"/>
    </location>
</feature>
<evidence type="ECO:0000313" key="2">
    <source>
        <dbReference type="EMBL" id="MFC6259490.1"/>
    </source>
</evidence>
<sequence>MTGNGGGFVHTTSRMERYHSAEQEDPQQPSPTKYQRRPALGRWVAFLILLLTVAVGLRLTLFNANYVAGVVSRSTTGEKVMANVNSDLDDLGVSGDPVTAAVIQPYLEQGIAQLYGQSATTPDSSALSTAITTQAQTLGVTASATLVNKIANQAQKRAVAAFKTPAMQTVGWKIQRAQRLDFWLLVATLLLLVVTTIYALGVHHFFGSLGPGLTLGGFMGAIVGVVGFLVAPAVVTATTTTLTSLLTSVIRSGLGVIIFAGAAEFVIGLVVLLGHRTFRKS</sequence>
<keyword evidence="1" id="KW-0812">Transmembrane</keyword>
<feature type="transmembrane region" description="Helical" evidence="1">
    <location>
        <begin position="213"/>
        <end position="234"/>
    </location>
</feature>
<dbReference type="RefSeq" id="WP_382333193.1">
    <property type="nucleotide sequence ID" value="NZ_JBHSSI010000010.1"/>
</dbReference>
<name>A0ABW1TCY9_9LACO</name>
<proteinExistence type="predicted"/>
<keyword evidence="1" id="KW-1133">Transmembrane helix</keyword>
<gene>
    <name evidence="2" type="ORF">ACFP1C_00880</name>
</gene>
<dbReference type="EMBL" id="JBHSSI010000010">
    <property type="protein sequence ID" value="MFC6259490.1"/>
    <property type="molecule type" value="Genomic_DNA"/>
</dbReference>
<evidence type="ECO:0000313" key="3">
    <source>
        <dbReference type="Proteomes" id="UP001596283"/>
    </source>
</evidence>
<protein>
    <recommendedName>
        <fullName evidence="4">Integral membrane protein</fullName>
    </recommendedName>
</protein>
<evidence type="ECO:0000256" key="1">
    <source>
        <dbReference type="SAM" id="Phobius"/>
    </source>
</evidence>
<keyword evidence="1" id="KW-0472">Membrane</keyword>
<accession>A0ABW1TCY9</accession>
<evidence type="ECO:0008006" key="4">
    <source>
        <dbReference type="Google" id="ProtNLM"/>
    </source>
</evidence>
<organism evidence="2 3">
    <name type="scientific">Levilactobacillus fujinensis</name>
    <dbReference type="NCBI Taxonomy" id="2486024"/>
    <lineage>
        <taxon>Bacteria</taxon>
        <taxon>Bacillati</taxon>
        <taxon>Bacillota</taxon>
        <taxon>Bacilli</taxon>
        <taxon>Lactobacillales</taxon>
        <taxon>Lactobacillaceae</taxon>
        <taxon>Levilactobacillus</taxon>
    </lineage>
</organism>